<evidence type="ECO:0000256" key="10">
    <source>
        <dbReference type="SAM" id="MobiDB-lite"/>
    </source>
</evidence>
<protein>
    <recommendedName>
        <fullName evidence="14">Tat pathway signal sequence</fullName>
    </recommendedName>
</protein>
<dbReference type="OrthoDB" id="3687641at2759"/>
<keyword evidence="5" id="KW-0560">Oxidoreductase</keyword>
<comment type="subcellular location">
    <subcellularLocation>
        <location evidence="1">Membrane</location>
        <topology evidence="1">Single-pass membrane protein</topology>
    </subcellularLocation>
</comment>
<dbReference type="RefSeq" id="XP_003651102.1">
    <property type="nucleotide sequence ID" value="XM_003651054.1"/>
</dbReference>
<sequence>MEPARCSIDASPALPPPSPSEDEGAQLLRNAAESVSGPEEPGEPKKPWRLARRRETVKLLLTALVLLIGVLAVVGWIMYWRATSALHLAGEINGLVPQFPVRPVLFELDPLSTSDHKTAESENATEEYWLSFMPLGNGFLAVQPDPAHILPPPMLSQDSEYYSIAVFHQLHCLHSIMKGYNDVADQLELARRGRLQWRGRDGLGTNGMRHHPDHRRHMDHCFRYLRQSLLCCSDTALEGQNPRAPLPDTDGTGAVHLCKDYARVKAWAEERRMNDAHSV</sequence>
<evidence type="ECO:0000256" key="2">
    <source>
        <dbReference type="ARBA" id="ARBA00004685"/>
    </source>
</evidence>
<dbReference type="Proteomes" id="UP000008181">
    <property type="component" value="Chromosome 1"/>
</dbReference>
<gene>
    <name evidence="12" type="ORF">THITE_2111100</name>
</gene>
<keyword evidence="3 11" id="KW-0812">Transmembrane</keyword>
<dbReference type="HOGENOM" id="CLU_042941_4_0_1"/>
<dbReference type="PANTHER" id="PTHR33365">
    <property type="entry name" value="YALI0B05434P"/>
    <property type="match status" value="1"/>
</dbReference>
<evidence type="ECO:0000256" key="8">
    <source>
        <dbReference type="ARBA" id="ARBA00023180"/>
    </source>
</evidence>
<dbReference type="AlphaFoldDB" id="G2QWJ1"/>
<evidence type="ECO:0000256" key="1">
    <source>
        <dbReference type="ARBA" id="ARBA00004167"/>
    </source>
</evidence>
<dbReference type="GO" id="GO:0043386">
    <property type="term" value="P:mycotoxin biosynthetic process"/>
    <property type="evidence" value="ECO:0007669"/>
    <property type="project" value="InterPro"/>
</dbReference>
<keyword evidence="8" id="KW-0325">Glycoprotein</keyword>
<evidence type="ECO:0000256" key="7">
    <source>
        <dbReference type="ARBA" id="ARBA00023136"/>
    </source>
</evidence>
<evidence type="ECO:0000313" key="12">
    <source>
        <dbReference type="EMBL" id="AEO64766.1"/>
    </source>
</evidence>
<keyword evidence="13" id="KW-1185">Reference proteome</keyword>
<keyword evidence="6" id="KW-0843">Virulence</keyword>
<organism evidence="12 13">
    <name type="scientific">Thermothielavioides terrestris (strain ATCC 38088 / NRRL 8126)</name>
    <name type="common">Thielavia terrestris</name>
    <dbReference type="NCBI Taxonomy" id="578455"/>
    <lineage>
        <taxon>Eukaryota</taxon>
        <taxon>Fungi</taxon>
        <taxon>Dikarya</taxon>
        <taxon>Ascomycota</taxon>
        <taxon>Pezizomycotina</taxon>
        <taxon>Sordariomycetes</taxon>
        <taxon>Sordariomycetidae</taxon>
        <taxon>Sordariales</taxon>
        <taxon>Chaetomiaceae</taxon>
        <taxon>Thermothielavioides</taxon>
        <taxon>Thermothielavioides terrestris</taxon>
    </lineage>
</organism>
<dbReference type="Pfam" id="PF11807">
    <property type="entry name" value="UstYa"/>
    <property type="match status" value="1"/>
</dbReference>
<dbReference type="InterPro" id="IPR021765">
    <property type="entry name" value="UstYa-like"/>
</dbReference>
<evidence type="ECO:0000256" key="9">
    <source>
        <dbReference type="ARBA" id="ARBA00035112"/>
    </source>
</evidence>
<name>G2QWJ1_THETT</name>
<evidence type="ECO:0000313" key="13">
    <source>
        <dbReference type="Proteomes" id="UP000008181"/>
    </source>
</evidence>
<dbReference type="GO" id="GO:0016020">
    <property type="term" value="C:membrane"/>
    <property type="evidence" value="ECO:0007669"/>
    <property type="project" value="UniProtKB-SubCell"/>
</dbReference>
<dbReference type="PANTHER" id="PTHR33365:SF11">
    <property type="entry name" value="TAT PATHWAY SIGNAL SEQUENCE"/>
    <property type="match status" value="1"/>
</dbReference>
<keyword evidence="4 11" id="KW-1133">Transmembrane helix</keyword>
<evidence type="ECO:0000256" key="5">
    <source>
        <dbReference type="ARBA" id="ARBA00023002"/>
    </source>
</evidence>
<feature type="region of interest" description="Disordered" evidence="10">
    <location>
        <begin position="1"/>
        <end position="48"/>
    </location>
</feature>
<comment type="similarity">
    <text evidence="9">Belongs to the ustYa family.</text>
</comment>
<evidence type="ECO:0008006" key="14">
    <source>
        <dbReference type="Google" id="ProtNLM"/>
    </source>
</evidence>
<reference evidence="12 13" key="1">
    <citation type="journal article" date="2011" name="Nat. Biotechnol.">
        <title>Comparative genomic analysis of the thermophilic biomass-degrading fungi Myceliophthora thermophila and Thielavia terrestris.</title>
        <authorList>
            <person name="Berka R.M."/>
            <person name="Grigoriev I.V."/>
            <person name="Otillar R."/>
            <person name="Salamov A."/>
            <person name="Grimwood J."/>
            <person name="Reid I."/>
            <person name="Ishmael N."/>
            <person name="John T."/>
            <person name="Darmond C."/>
            <person name="Moisan M.-C."/>
            <person name="Henrissat B."/>
            <person name="Coutinho P.M."/>
            <person name="Lombard V."/>
            <person name="Natvig D.O."/>
            <person name="Lindquist E."/>
            <person name="Schmutz J."/>
            <person name="Lucas S."/>
            <person name="Harris P."/>
            <person name="Powlowski J."/>
            <person name="Bellemare A."/>
            <person name="Taylor D."/>
            <person name="Butler G."/>
            <person name="de Vries R.P."/>
            <person name="Allijn I.E."/>
            <person name="van den Brink J."/>
            <person name="Ushinsky S."/>
            <person name="Storms R."/>
            <person name="Powell A.J."/>
            <person name="Paulsen I.T."/>
            <person name="Elbourne L.D.H."/>
            <person name="Baker S.E."/>
            <person name="Magnuson J."/>
            <person name="LaBoissiere S."/>
            <person name="Clutterbuck A.J."/>
            <person name="Martinez D."/>
            <person name="Wogulis M."/>
            <person name="de Leon A.L."/>
            <person name="Rey M.W."/>
            <person name="Tsang A."/>
        </authorList>
    </citation>
    <scope>NUCLEOTIDE SEQUENCE [LARGE SCALE GENOMIC DNA]</scope>
    <source>
        <strain evidence="13">ATCC 38088 / NRRL 8126</strain>
    </source>
</reference>
<evidence type="ECO:0000256" key="3">
    <source>
        <dbReference type="ARBA" id="ARBA00022692"/>
    </source>
</evidence>
<keyword evidence="7 11" id="KW-0472">Membrane</keyword>
<comment type="pathway">
    <text evidence="2">Mycotoxin biosynthesis.</text>
</comment>
<evidence type="ECO:0000256" key="6">
    <source>
        <dbReference type="ARBA" id="ARBA00023026"/>
    </source>
</evidence>
<dbReference type="eggNOG" id="ENOG502SRM8">
    <property type="taxonomic scope" value="Eukaryota"/>
</dbReference>
<proteinExistence type="inferred from homology"/>
<dbReference type="GO" id="GO:0016491">
    <property type="term" value="F:oxidoreductase activity"/>
    <property type="evidence" value="ECO:0007669"/>
    <property type="project" value="UniProtKB-KW"/>
</dbReference>
<dbReference type="KEGG" id="ttt:THITE_2111100"/>
<evidence type="ECO:0000256" key="11">
    <source>
        <dbReference type="SAM" id="Phobius"/>
    </source>
</evidence>
<dbReference type="GeneID" id="11516619"/>
<feature type="transmembrane region" description="Helical" evidence="11">
    <location>
        <begin position="59"/>
        <end position="80"/>
    </location>
</feature>
<evidence type="ECO:0000256" key="4">
    <source>
        <dbReference type="ARBA" id="ARBA00022989"/>
    </source>
</evidence>
<accession>G2QWJ1</accession>
<dbReference type="EMBL" id="CP003009">
    <property type="protein sequence ID" value="AEO64766.1"/>
    <property type="molecule type" value="Genomic_DNA"/>
</dbReference>